<accession>A0A142D888</accession>
<dbReference type="EMBL" id="KT462712">
    <property type="protein sequence ID" value="AMQ23557.1"/>
    <property type="molecule type" value="Genomic_RNA"/>
</dbReference>
<protein>
    <submittedName>
        <fullName evidence="1">Replicase</fullName>
    </submittedName>
</protein>
<name>A0A142D888_9VIRU</name>
<feature type="non-terminal residue" evidence="1">
    <location>
        <position position="132"/>
    </location>
</feature>
<evidence type="ECO:0000313" key="1">
    <source>
        <dbReference type="EMBL" id="AMQ23557.1"/>
    </source>
</evidence>
<reference evidence="1" key="2">
    <citation type="journal article" date="2016" name="PLoS Biol.">
        <title>Hyperexpansion of RNA Bacteriophage Diversity.</title>
        <authorList>
            <person name="Krishnamurthy S.R."/>
            <person name="Janowski A.B."/>
            <person name="Zhao G."/>
            <person name="Barouch D."/>
            <person name="Wang D."/>
        </authorList>
    </citation>
    <scope>NUCLEOTIDE SEQUENCE</scope>
    <source>
        <strain evidence="1">ESE003</strain>
    </source>
</reference>
<organism evidence="1">
    <name type="scientific">Leviviridae sp</name>
    <dbReference type="NCBI Taxonomy" id="2027243"/>
    <lineage>
        <taxon>Viruses</taxon>
        <taxon>Riboviria</taxon>
        <taxon>Orthornavirae</taxon>
        <taxon>Lenarviricota</taxon>
        <taxon>Leviviricetes</taxon>
        <taxon>Norzivirales</taxon>
        <taxon>Fiersviridae</taxon>
    </lineage>
</organism>
<sequence>MNKLLDLHDFYKGLHDDLAVKLWDMWFALYCINRDTLPAGPNLDSNVSGQFMRVPEELYPTHQKKPRAWCDFVASTLHIPPQLMWEVEAWFFEPEVIDVRRPRNHAAYTHVFLRNGTAPKLTIRNAGSWVRI</sequence>
<reference evidence="1" key="1">
    <citation type="submission" date="2015-08" db="EMBL/GenBank/DDBJ databases">
        <authorList>
            <person name="Babu N.S."/>
            <person name="Beckwith C.J."/>
            <person name="Beseler K.G."/>
            <person name="Brison A."/>
            <person name="Carone J.V."/>
            <person name="Caskin T.P."/>
            <person name="Diamond M."/>
            <person name="Durham M.E."/>
            <person name="Foxe J.M."/>
            <person name="Go M."/>
            <person name="Henderson B.A."/>
            <person name="Jones I.B."/>
            <person name="McGettigan J.A."/>
            <person name="Micheletti S.J."/>
            <person name="Nasrallah M.E."/>
            <person name="Ortiz D."/>
            <person name="Piller C.R."/>
            <person name="Privatt S.R."/>
            <person name="Schneider S.L."/>
            <person name="Sharp S."/>
            <person name="Smith T.C."/>
            <person name="Stanton J.D."/>
            <person name="Ullery H.E."/>
            <person name="Wilson R.J."/>
            <person name="Serrano M.G."/>
            <person name="Buck G."/>
            <person name="Lee V."/>
            <person name="Wang Y."/>
            <person name="Carvalho R."/>
            <person name="Voegtly L."/>
            <person name="Shi R."/>
            <person name="Duckworth R."/>
            <person name="Johnson A."/>
            <person name="Loviza R."/>
            <person name="Walstead R."/>
            <person name="Shah Z."/>
            <person name="Kiflezghi M."/>
            <person name="Wade K."/>
            <person name="Ball S.L."/>
            <person name="Bradley K.W."/>
            <person name="Asai D.J."/>
            <person name="Bowman C.A."/>
            <person name="Russell D.A."/>
            <person name="Pope W.H."/>
            <person name="Jacobs-Sera D."/>
            <person name="Hendrix R.W."/>
            <person name="Hatfull G.F."/>
        </authorList>
    </citation>
    <scope>NUCLEOTIDE SEQUENCE</scope>
    <source>
        <strain evidence="1">ESE003</strain>
    </source>
</reference>
<proteinExistence type="predicted"/>